<dbReference type="InterPro" id="IPR050879">
    <property type="entry name" value="Acyltransferase_3"/>
</dbReference>
<keyword evidence="2" id="KW-1133">Transmembrane helix</keyword>
<feature type="region of interest" description="Disordered" evidence="1">
    <location>
        <begin position="633"/>
        <end position="656"/>
    </location>
</feature>
<feature type="transmembrane region" description="Helical" evidence="2">
    <location>
        <begin position="245"/>
        <end position="263"/>
    </location>
</feature>
<evidence type="ECO:0000313" key="5">
    <source>
        <dbReference type="EMBL" id="MCO6051226.1"/>
    </source>
</evidence>
<dbReference type="GO" id="GO:0016746">
    <property type="term" value="F:acyltransferase activity"/>
    <property type="evidence" value="ECO:0007669"/>
    <property type="project" value="UniProtKB-KW"/>
</dbReference>
<evidence type="ECO:0000259" key="3">
    <source>
        <dbReference type="Pfam" id="PF01757"/>
    </source>
</evidence>
<dbReference type="PANTHER" id="PTHR23028:SF53">
    <property type="entry name" value="ACYL_TRANSF_3 DOMAIN-CONTAINING PROTEIN"/>
    <property type="match status" value="1"/>
</dbReference>
<dbReference type="EMBL" id="JAMXQS010000007">
    <property type="protein sequence ID" value="MCO6051226.1"/>
    <property type="molecule type" value="Genomic_DNA"/>
</dbReference>
<protein>
    <submittedName>
        <fullName evidence="5">Acyltransferase</fullName>
    </submittedName>
</protein>
<dbReference type="Proteomes" id="UP001205906">
    <property type="component" value="Unassembled WGS sequence"/>
</dbReference>
<feature type="domain" description="Acyltransferase 3" evidence="3">
    <location>
        <begin position="9"/>
        <end position="327"/>
    </location>
</feature>
<dbReference type="RefSeq" id="WP_252820560.1">
    <property type="nucleotide sequence ID" value="NZ_JAMXQS010000007.1"/>
</dbReference>
<feature type="transmembrane region" description="Helical" evidence="2">
    <location>
        <begin position="34"/>
        <end position="54"/>
    </location>
</feature>
<feature type="transmembrane region" description="Helical" evidence="2">
    <location>
        <begin position="165"/>
        <end position="183"/>
    </location>
</feature>
<sequence length="656" mass="72591">MQSSSYRPDIDGLRAIAVLGVVLFHFGLPFLPGGFLGVDAFFVISGFLIIRIIRDEIERTGTFRFRHFYLRRIRRLFPALVATLLASTAAAFLLLSPGHLKMFGQELIASILSVSNIYFKETAGYFDVAAEFKPLLHTWSLSVEEQFYIVVPLMVVWAMKGGRRGLFSVLAVLAVVTLVLAELQRGRMSAFYLTPFRAFEFALGALMIEVVERQPRNKTVLEALLLAGLVLIGASFVMLDGTSHLPGLLTLPVVFGTMLVIYAGRAPTLGYVTSNPLSVWIGKISYSFYLVHWPLLIFAAYVTFEPLGPWDRALLFALCFPLAWASWRFVEQPFRRPREAASGGNRPFVIRSAATAALTVAIGGALMLGGGLPSRLPPDVAKLVTSPERKTVLTSECQYLWATLDSAFQKKFDACVAKTGKAVLVFGDSHGEDLFHALAYNGTRMHVAGISQPGCRPSEPEDHCYYKNLRPFIERNKANLSGVVFTQKGSYLLPDRKHLPVDQKAVDNVFAFLQTIAEPNLPMIWVGPQWEPYFEVEKYSVMLPPGGVPFFKDNIGAIRQVDDLLKSEVTERKPPLTYVSKLDILGPLNLDLFIIDGQFTYSDTDHWAAEGEEEFGERLIAGSPALRNLFGLRDTGEDHTGSISGTDPLGGPSNRP</sequence>
<proteinExistence type="predicted"/>
<keyword evidence="2" id="KW-0472">Membrane</keyword>
<keyword evidence="5" id="KW-0808">Transferase</keyword>
<feature type="transmembrane region" description="Helical" evidence="2">
    <location>
        <begin position="75"/>
        <end position="95"/>
    </location>
</feature>
<organism evidence="5 6">
    <name type="scientific">Mesorhizobium liriopis</name>
    <dbReference type="NCBI Taxonomy" id="2953882"/>
    <lineage>
        <taxon>Bacteria</taxon>
        <taxon>Pseudomonadati</taxon>
        <taxon>Pseudomonadota</taxon>
        <taxon>Alphaproteobacteria</taxon>
        <taxon>Hyphomicrobiales</taxon>
        <taxon>Phyllobacteriaceae</taxon>
        <taxon>Mesorhizobium</taxon>
    </lineage>
</organism>
<evidence type="ECO:0000313" key="6">
    <source>
        <dbReference type="Proteomes" id="UP001205906"/>
    </source>
</evidence>
<gene>
    <name evidence="5" type="ORF">NGM99_15685</name>
</gene>
<keyword evidence="6" id="KW-1185">Reference proteome</keyword>
<feature type="domain" description="SGNH" evidence="4">
    <location>
        <begin position="410"/>
        <end position="618"/>
    </location>
</feature>
<feature type="transmembrane region" description="Helical" evidence="2">
    <location>
        <begin position="284"/>
        <end position="304"/>
    </location>
</feature>
<dbReference type="PANTHER" id="PTHR23028">
    <property type="entry name" value="ACETYLTRANSFERASE"/>
    <property type="match status" value="1"/>
</dbReference>
<dbReference type="InterPro" id="IPR002656">
    <property type="entry name" value="Acyl_transf_3_dom"/>
</dbReference>
<feature type="transmembrane region" description="Helical" evidence="2">
    <location>
        <begin position="348"/>
        <end position="372"/>
    </location>
</feature>
<dbReference type="Pfam" id="PF19040">
    <property type="entry name" value="SGNH"/>
    <property type="match status" value="1"/>
</dbReference>
<dbReference type="InterPro" id="IPR043968">
    <property type="entry name" value="SGNH"/>
</dbReference>
<reference evidence="5 6" key="1">
    <citation type="submission" date="2022-06" db="EMBL/GenBank/DDBJ databases">
        <title>Mesorhizobium sp. strain RP14 Genome sequencing and assembly.</title>
        <authorList>
            <person name="Kim I."/>
        </authorList>
    </citation>
    <scope>NUCLEOTIDE SEQUENCE [LARGE SCALE GENOMIC DNA]</scope>
    <source>
        <strain evidence="6">RP14(2022)</strain>
    </source>
</reference>
<evidence type="ECO:0000259" key="4">
    <source>
        <dbReference type="Pfam" id="PF19040"/>
    </source>
</evidence>
<dbReference type="Pfam" id="PF01757">
    <property type="entry name" value="Acyl_transf_3"/>
    <property type="match status" value="1"/>
</dbReference>
<feature type="transmembrane region" description="Helical" evidence="2">
    <location>
        <begin position="220"/>
        <end position="239"/>
    </location>
</feature>
<feature type="transmembrane region" description="Helical" evidence="2">
    <location>
        <begin position="12"/>
        <end position="28"/>
    </location>
</feature>
<name>A0ABT1CAK6_9HYPH</name>
<keyword evidence="5" id="KW-0012">Acyltransferase</keyword>
<evidence type="ECO:0000256" key="1">
    <source>
        <dbReference type="SAM" id="MobiDB-lite"/>
    </source>
</evidence>
<comment type="caution">
    <text evidence="5">The sequence shown here is derived from an EMBL/GenBank/DDBJ whole genome shotgun (WGS) entry which is preliminary data.</text>
</comment>
<feature type="transmembrane region" description="Helical" evidence="2">
    <location>
        <begin position="310"/>
        <end position="327"/>
    </location>
</feature>
<evidence type="ECO:0000256" key="2">
    <source>
        <dbReference type="SAM" id="Phobius"/>
    </source>
</evidence>
<keyword evidence="2" id="KW-0812">Transmembrane</keyword>
<accession>A0ABT1CAK6</accession>